<accession>A0AAP5TAS9</accession>
<dbReference type="Proteomes" id="UP001185728">
    <property type="component" value="Unassembled WGS sequence"/>
</dbReference>
<feature type="transmembrane region" description="Helical" evidence="2">
    <location>
        <begin position="248"/>
        <end position="267"/>
    </location>
</feature>
<proteinExistence type="predicted"/>
<feature type="transmembrane region" description="Helical" evidence="2">
    <location>
        <begin position="175"/>
        <end position="193"/>
    </location>
</feature>
<dbReference type="EMBL" id="JAWLUK010000035">
    <property type="protein sequence ID" value="MDV7178249.1"/>
    <property type="molecule type" value="Genomic_DNA"/>
</dbReference>
<feature type="transmembrane region" description="Helical" evidence="2">
    <location>
        <begin position="363"/>
        <end position="385"/>
    </location>
</feature>
<comment type="caution">
    <text evidence="3">The sequence shown here is derived from an EMBL/GenBank/DDBJ whole genome shotgun (WGS) entry which is preliminary data.</text>
</comment>
<evidence type="ECO:0000256" key="1">
    <source>
        <dbReference type="SAM" id="MobiDB-lite"/>
    </source>
</evidence>
<reference evidence="3" key="1">
    <citation type="submission" date="2023-10" db="EMBL/GenBank/DDBJ databases">
        <title>Development of a sustainable strategy for remediation of hydrocarbon-contaminated territories based on the waste exchange concept.</title>
        <authorList>
            <person name="Krivoruchko A."/>
        </authorList>
    </citation>
    <scope>NUCLEOTIDE SEQUENCE</scope>
    <source>
        <strain evidence="3">IEGM 1325</strain>
    </source>
</reference>
<sequence>MSASFSERLGGPVASRLADQPPKGAGAIGTQVIMKYADPVVDPSARHASLVAGAVDSLDATARLEAAGFSDAMAREYGFADVYHYARTLPTGSTSHRRAVRSDASPRAEGWLRAVVLLSGALIVALAAANLVQIEAVARAVVPIGLAGWITGNLVGAVAWRRFGLAQPADGARRSAALAILAVPAAILLVLAMAGDHRVVVGLIALLWLPFVAAQAMTTVFGRLRVLAALTAACLVAAGTGHLAGARWLPGAALVALAVGTCVLATASYRRTTSVGRRAPRLPDRRDLGASAVAAVQAALFSAAVVVALYSVGLGARIPLSLGLVIAAALCDPLVVDFAVRLRALTRRSSAWSTVRAGVIARTLTYLALAGLIAGATTVTVAVALDHRSVADAGRVSDDVAFFVIAPALGLFTMATAMTLRAGRAMEAVRLAGLCLIGILAVTHLSTALGAAVLTACVVLTAARTIDTTCHPRSW</sequence>
<feature type="transmembrane region" description="Helical" evidence="2">
    <location>
        <begin position="318"/>
        <end position="342"/>
    </location>
</feature>
<organism evidence="3 4">
    <name type="scientific">Micrococcus yunnanensis</name>
    <dbReference type="NCBI Taxonomy" id="566027"/>
    <lineage>
        <taxon>Bacteria</taxon>
        <taxon>Bacillati</taxon>
        <taxon>Actinomycetota</taxon>
        <taxon>Actinomycetes</taxon>
        <taxon>Micrococcales</taxon>
        <taxon>Micrococcaceae</taxon>
        <taxon>Micrococcus</taxon>
    </lineage>
</organism>
<evidence type="ECO:0000313" key="4">
    <source>
        <dbReference type="Proteomes" id="UP001185728"/>
    </source>
</evidence>
<feature type="transmembrane region" description="Helical" evidence="2">
    <location>
        <begin position="140"/>
        <end position="163"/>
    </location>
</feature>
<feature type="transmembrane region" description="Helical" evidence="2">
    <location>
        <begin position="111"/>
        <end position="134"/>
    </location>
</feature>
<name>A0AAP5TAS9_9MICC</name>
<evidence type="ECO:0000256" key="2">
    <source>
        <dbReference type="SAM" id="Phobius"/>
    </source>
</evidence>
<keyword evidence="2" id="KW-0812">Transmembrane</keyword>
<feature type="region of interest" description="Disordered" evidence="1">
    <location>
        <begin position="1"/>
        <end position="22"/>
    </location>
</feature>
<feature type="transmembrane region" description="Helical" evidence="2">
    <location>
        <begin position="199"/>
        <end position="217"/>
    </location>
</feature>
<protein>
    <submittedName>
        <fullName evidence="3">Uncharacterized protein</fullName>
    </submittedName>
</protein>
<keyword evidence="2" id="KW-1133">Transmembrane helix</keyword>
<dbReference type="AlphaFoldDB" id="A0AAP5TAS9"/>
<gene>
    <name evidence="3" type="ORF">R4064_11540</name>
</gene>
<feature type="transmembrane region" description="Helical" evidence="2">
    <location>
        <begin position="400"/>
        <end position="420"/>
    </location>
</feature>
<feature type="transmembrane region" description="Helical" evidence="2">
    <location>
        <begin position="288"/>
        <end position="312"/>
    </location>
</feature>
<evidence type="ECO:0000313" key="3">
    <source>
        <dbReference type="EMBL" id="MDV7178249.1"/>
    </source>
</evidence>
<keyword evidence="2" id="KW-0472">Membrane</keyword>
<dbReference type="RefSeq" id="WP_317677167.1">
    <property type="nucleotide sequence ID" value="NZ_JAWLUK010000035.1"/>
</dbReference>
<feature type="transmembrane region" description="Helical" evidence="2">
    <location>
        <begin position="432"/>
        <end position="463"/>
    </location>
</feature>